<evidence type="ECO:0000256" key="7">
    <source>
        <dbReference type="ARBA" id="ARBA00035305"/>
    </source>
</evidence>
<evidence type="ECO:0000256" key="5">
    <source>
        <dbReference type="ARBA" id="ARBA00022777"/>
    </source>
</evidence>
<reference evidence="11" key="1">
    <citation type="submission" date="2020-05" db="EMBL/GenBank/DDBJ databases">
        <authorList>
            <person name="Chiriac C."/>
            <person name="Salcher M."/>
            <person name="Ghai R."/>
            <person name="Kavagutti S V."/>
        </authorList>
    </citation>
    <scope>NUCLEOTIDE SEQUENCE</scope>
</reference>
<dbReference type="AlphaFoldDB" id="A0A6J6EW77"/>
<dbReference type="SUPFAM" id="SSF47384">
    <property type="entry name" value="Homodimeric domain of signal transducing histidine kinase"/>
    <property type="match status" value="1"/>
</dbReference>
<organism evidence="11">
    <name type="scientific">freshwater metagenome</name>
    <dbReference type="NCBI Taxonomy" id="449393"/>
    <lineage>
        <taxon>unclassified sequences</taxon>
        <taxon>metagenomes</taxon>
        <taxon>ecological metagenomes</taxon>
    </lineage>
</organism>
<dbReference type="InterPro" id="IPR036890">
    <property type="entry name" value="HATPase_C_sf"/>
</dbReference>
<name>A0A6J6EW77_9ZZZZ</name>
<dbReference type="EMBL" id="CAEZTZ010000010">
    <property type="protein sequence ID" value="CAB4578943.1"/>
    <property type="molecule type" value="Genomic_DNA"/>
</dbReference>
<dbReference type="InterPro" id="IPR047669">
    <property type="entry name" value="MtrAB_MtrB"/>
</dbReference>
<dbReference type="InterPro" id="IPR003661">
    <property type="entry name" value="HisK_dim/P_dom"/>
</dbReference>
<proteinExistence type="predicted"/>
<dbReference type="InterPro" id="IPR050736">
    <property type="entry name" value="Sensor_HK_Regulatory"/>
</dbReference>
<dbReference type="SMART" id="SM00388">
    <property type="entry name" value="HisKA"/>
    <property type="match status" value="1"/>
</dbReference>
<dbReference type="Gene3D" id="1.10.287.130">
    <property type="match status" value="1"/>
</dbReference>
<sequence length="523" mass="56320">MTFFAQIVRQIRETWIGSLRLRMTAVSVGLSLVAVAAIGGFLSYTIERNLFESRRNEIISEMQTVSGTVQSQFDGATNAESGIDLEAANSNAQATIRAITNSPGLIGFAILRSSGQITDNVMTSASSIGFPLTVVSDSFREAIHDDRANVYYQSVEVPGGSPGIVAGTNIDVPTAGRYDLLLVYDLADVEGNLAFVQSALSAGQLFFVVITGLIVWFVTTRSIQPIMTTAATAERFADGNLDERIKVEGTDVAAKLAGSFNRMAESISAQINRLATLSTLQQQFVSDVSHELRTPLTTIKLAGSMLFKQRKTFDKDSARAAELLHRQIETFEELLSELLELSRYDAGAAALELEKVVPATLALSCIEQMETLADVHGSTITLFAPGGHKQAELDSRRVRRILHNFLSNALDHGEGGPIEVWVDSTSAAVSFAVRDHGVGMTSAEVERVFDRFWKADPSRQRQSGGTGLGLAIALGYAKLHGGVIDVWSEPNRGACFRLTIPQGGAVDPVSPLALPPRAEETDA</sequence>
<dbReference type="SMART" id="SM00304">
    <property type="entry name" value="HAMP"/>
    <property type="match status" value="1"/>
</dbReference>
<dbReference type="FunFam" id="1.10.287.130:FF:000010">
    <property type="entry name" value="Two-component sensor histidine kinase"/>
    <property type="match status" value="1"/>
</dbReference>
<dbReference type="EC" id="2.7.13.3" evidence="2"/>
<dbReference type="PROSITE" id="PS50109">
    <property type="entry name" value="HIS_KIN"/>
    <property type="match status" value="1"/>
</dbReference>
<dbReference type="SUPFAM" id="SSF158472">
    <property type="entry name" value="HAMP domain-like"/>
    <property type="match status" value="1"/>
</dbReference>
<accession>A0A6J6EW77</accession>
<dbReference type="InterPro" id="IPR004358">
    <property type="entry name" value="Sig_transdc_His_kin-like_C"/>
</dbReference>
<dbReference type="CDD" id="cd06225">
    <property type="entry name" value="HAMP"/>
    <property type="match status" value="1"/>
</dbReference>
<dbReference type="PRINTS" id="PR00344">
    <property type="entry name" value="BCTRLSENSOR"/>
</dbReference>
<dbReference type="GO" id="GO:0000155">
    <property type="term" value="F:phosphorelay sensor kinase activity"/>
    <property type="evidence" value="ECO:0007669"/>
    <property type="project" value="InterPro"/>
</dbReference>
<dbReference type="InterPro" id="IPR036097">
    <property type="entry name" value="HisK_dim/P_sf"/>
</dbReference>
<evidence type="ECO:0000256" key="3">
    <source>
        <dbReference type="ARBA" id="ARBA00022553"/>
    </source>
</evidence>
<dbReference type="SMART" id="SM00387">
    <property type="entry name" value="HATPase_c"/>
    <property type="match status" value="1"/>
</dbReference>
<dbReference type="PROSITE" id="PS50885">
    <property type="entry name" value="HAMP"/>
    <property type="match status" value="1"/>
</dbReference>
<gene>
    <name evidence="11" type="ORF">UFOPK1767_00163</name>
</gene>
<keyword evidence="5" id="KW-0418">Kinase</keyword>
<dbReference type="InterPro" id="IPR003594">
    <property type="entry name" value="HATPase_dom"/>
</dbReference>
<keyword evidence="4" id="KW-0808">Transferase</keyword>
<dbReference type="GO" id="GO:0016020">
    <property type="term" value="C:membrane"/>
    <property type="evidence" value="ECO:0007669"/>
    <property type="project" value="InterPro"/>
</dbReference>
<evidence type="ECO:0000259" key="9">
    <source>
        <dbReference type="PROSITE" id="PS50109"/>
    </source>
</evidence>
<evidence type="ECO:0000256" key="2">
    <source>
        <dbReference type="ARBA" id="ARBA00012438"/>
    </source>
</evidence>
<dbReference type="Gene3D" id="6.10.340.10">
    <property type="match status" value="1"/>
</dbReference>
<keyword evidence="8" id="KW-1133">Transmembrane helix</keyword>
<dbReference type="InterPro" id="IPR003660">
    <property type="entry name" value="HAMP_dom"/>
</dbReference>
<feature type="domain" description="HAMP" evidence="10">
    <location>
        <begin position="220"/>
        <end position="272"/>
    </location>
</feature>
<dbReference type="PANTHER" id="PTHR43711:SF1">
    <property type="entry name" value="HISTIDINE KINASE 1"/>
    <property type="match status" value="1"/>
</dbReference>
<comment type="catalytic activity">
    <reaction evidence="1">
        <text>ATP + protein L-histidine = ADP + protein N-phospho-L-histidine.</text>
        <dbReference type="EC" id="2.7.13.3"/>
    </reaction>
</comment>
<evidence type="ECO:0000256" key="1">
    <source>
        <dbReference type="ARBA" id="ARBA00000085"/>
    </source>
</evidence>
<dbReference type="Pfam" id="PF00512">
    <property type="entry name" value="HisKA"/>
    <property type="match status" value="1"/>
</dbReference>
<dbReference type="PANTHER" id="PTHR43711">
    <property type="entry name" value="TWO-COMPONENT HISTIDINE KINASE"/>
    <property type="match status" value="1"/>
</dbReference>
<dbReference type="InterPro" id="IPR005467">
    <property type="entry name" value="His_kinase_dom"/>
</dbReference>
<keyword evidence="8" id="KW-0812">Transmembrane</keyword>
<evidence type="ECO:0000259" key="10">
    <source>
        <dbReference type="PROSITE" id="PS50885"/>
    </source>
</evidence>
<dbReference type="SUPFAM" id="SSF55874">
    <property type="entry name" value="ATPase domain of HSP90 chaperone/DNA topoisomerase II/histidine kinase"/>
    <property type="match status" value="1"/>
</dbReference>
<feature type="transmembrane region" description="Helical" evidence="8">
    <location>
        <begin position="21"/>
        <end position="46"/>
    </location>
</feature>
<dbReference type="Gene3D" id="3.30.565.10">
    <property type="entry name" value="Histidine kinase-like ATPase, C-terminal domain"/>
    <property type="match status" value="1"/>
</dbReference>
<dbReference type="NCBIfam" id="NF040691">
    <property type="entry name" value="MtrAB_MtrB"/>
    <property type="match status" value="1"/>
</dbReference>
<evidence type="ECO:0000256" key="6">
    <source>
        <dbReference type="ARBA" id="ARBA00023012"/>
    </source>
</evidence>
<evidence type="ECO:0000313" key="11">
    <source>
        <dbReference type="EMBL" id="CAB4578943.1"/>
    </source>
</evidence>
<dbReference type="CDD" id="cd00082">
    <property type="entry name" value="HisKA"/>
    <property type="match status" value="1"/>
</dbReference>
<dbReference type="Pfam" id="PF00672">
    <property type="entry name" value="HAMP"/>
    <property type="match status" value="1"/>
</dbReference>
<dbReference type="Pfam" id="PF02518">
    <property type="entry name" value="HATPase_c"/>
    <property type="match status" value="1"/>
</dbReference>
<protein>
    <recommendedName>
        <fullName evidence="7">Sensor histidine kinase MtrB</fullName>
        <ecNumber evidence="2">2.7.13.3</ecNumber>
    </recommendedName>
</protein>
<keyword evidence="3" id="KW-0597">Phosphoprotein</keyword>
<keyword evidence="8" id="KW-0472">Membrane</keyword>
<dbReference type="CDD" id="cd00075">
    <property type="entry name" value="HATPase"/>
    <property type="match status" value="1"/>
</dbReference>
<evidence type="ECO:0000256" key="4">
    <source>
        <dbReference type="ARBA" id="ARBA00022679"/>
    </source>
</evidence>
<feature type="domain" description="Histidine kinase" evidence="9">
    <location>
        <begin position="287"/>
        <end position="504"/>
    </location>
</feature>
<keyword evidence="6" id="KW-0902">Two-component regulatory system</keyword>
<evidence type="ECO:0000256" key="8">
    <source>
        <dbReference type="SAM" id="Phobius"/>
    </source>
</evidence>